<dbReference type="RefSeq" id="WP_084902579.1">
    <property type="nucleotide sequence ID" value="NZ_CP020737.1"/>
</dbReference>
<accession>A0A2A4F239</accession>
<proteinExistence type="predicted"/>
<evidence type="ECO:0000256" key="1">
    <source>
        <dbReference type="SAM" id="Phobius"/>
    </source>
</evidence>
<name>A0A2A4F239_9BURK</name>
<keyword evidence="1" id="KW-0812">Transmembrane</keyword>
<keyword evidence="1" id="KW-0472">Membrane</keyword>
<dbReference type="EMBL" id="MTZU01000107">
    <property type="protein sequence ID" value="PCE26466.1"/>
    <property type="molecule type" value="Genomic_DNA"/>
</dbReference>
<evidence type="ECO:0000313" key="2">
    <source>
        <dbReference type="EMBL" id="PCE26466.1"/>
    </source>
</evidence>
<sequence length="179" mass="19341">MRRGNRRRGDPRCGPRRQRGVAYLGVLMLVAALGLGMTQAARIWTTVQQRDREAQLLFVGDQFRAAIAGYYNAAGGGRYPASLEALLDDRRGLPTLRHLRRLYADPLTGSTQWGLVKAPDGGIMGVFSEAPGQPLKRQGFPARYDAFGDSGAYSEWAFVYLPPAPVDGAANGPGDGAAY</sequence>
<dbReference type="GeneID" id="69004474"/>
<dbReference type="AlphaFoldDB" id="A0A2A4F239"/>
<reference evidence="2 3" key="1">
    <citation type="submission" date="2017-01" db="EMBL/GenBank/DDBJ databases">
        <title>Whole-Genome Shotgun Sequencing of Two beta-Proteobacterial Species in Search of the Bulgecin Biosynthetic Cluster.</title>
        <authorList>
            <person name="Horsman M.E."/>
            <person name="Marous D.R."/>
            <person name="Li R."/>
            <person name="Oliver R.A."/>
            <person name="Byun B."/>
            <person name="Emrich S.J."/>
            <person name="Boggess B."/>
            <person name="Townsend C.A."/>
            <person name="Mobashery S."/>
        </authorList>
    </citation>
    <scope>NUCLEOTIDE SEQUENCE [LARGE SCALE GENOMIC DNA]</scope>
    <source>
        <strain evidence="2 3">ATCC 31433</strain>
    </source>
</reference>
<protein>
    <submittedName>
        <fullName evidence="2">Type II secretory pathway, pseudopilin PulG</fullName>
    </submittedName>
</protein>
<organism evidence="2 3">
    <name type="scientific">Burkholderia ubonensis subsp. mesacidophila</name>
    <dbReference type="NCBI Taxonomy" id="265293"/>
    <lineage>
        <taxon>Bacteria</taxon>
        <taxon>Pseudomonadati</taxon>
        <taxon>Pseudomonadota</taxon>
        <taxon>Betaproteobacteria</taxon>
        <taxon>Burkholderiales</taxon>
        <taxon>Burkholderiaceae</taxon>
        <taxon>Burkholderia</taxon>
        <taxon>Burkholderia cepacia complex</taxon>
    </lineage>
</organism>
<feature type="transmembrane region" description="Helical" evidence="1">
    <location>
        <begin position="21"/>
        <end position="44"/>
    </location>
</feature>
<evidence type="ECO:0000313" key="3">
    <source>
        <dbReference type="Proteomes" id="UP000217994"/>
    </source>
</evidence>
<keyword evidence="1" id="KW-1133">Transmembrane helix</keyword>
<dbReference type="Proteomes" id="UP000217994">
    <property type="component" value="Unassembled WGS sequence"/>
</dbReference>
<comment type="caution">
    <text evidence="2">The sequence shown here is derived from an EMBL/GenBank/DDBJ whole genome shotgun (WGS) entry which is preliminary data.</text>
</comment>
<gene>
    <name evidence="2" type="ORF">BZL54_31180</name>
</gene>